<dbReference type="GO" id="GO:0009254">
    <property type="term" value="P:peptidoglycan turnover"/>
    <property type="evidence" value="ECO:0007669"/>
    <property type="project" value="TreeGrafter"/>
</dbReference>
<comment type="similarity">
    <text evidence="3">Belongs to the GCKR-like family. MurNAc-6-P etherase subfamily.</text>
</comment>
<dbReference type="PROSITE" id="PS51464">
    <property type="entry name" value="SIS"/>
    <property type="match status" value="1"/>
</dbReference>
<sequence>MDLRGLITEQRNPHTFDIDERSTLEIVTLINQEDARVAPAVEAALHAIAALVDAAVSAIANGGRLIYVGAGTSGRLGVLDASECPPTFGIDPRQIVGVIAGGDAALRYPIEGVEDDAQQGVADMKALNVCSDDVVVGIAASGRTPYTLAAMRYARSVGARVGCIVNNPHTEMERIADYPVVILCGPEVITGSTRMKAGTAQKMALNMISTATMIRLGKVYQNLMVDMATSNAKLRARAVGILCEITGVDEQRALSALEAYGSVKTAAFALLTGAREEEVKAALEASGGHLKQALQLYRQRQSQQ</sequence>
<evidence type="ECO:0000256" key="1">
    <source>
        <dbReference type="ARBA" id="ARBA00023239"/>
    </source>
</evidence>
<proteinExistence type="inferred from homology"/>
<dbReference type="PANTHER" id="PTHR10088">
    <property type="entry name" value="GLUCOKINASE REGULATORY PROTEIN"/>
    <property type="match status" value="1"/>
</dbReference>
<evidence type="ECO:0000313" key="5">
    <source>
        <dbReference type="EMBL" id="BAM00248.1"/>
    </source>
</evidence>
<dbReference type="InterPro" id="IPR046348">
    <property type="entry name" value="SIS_dom_sf"/>
</dbReference>
<dbReference type="FunFam" id="3.40.50.10490:FF:000014">
    <property type="entry name" value="N-acetylmuramic acid 6-phosphate etherase"/>
    <property type="match status" value="1"/>
</dbReference>
<feature type="domain" description="SIS" evidence="4">
    <location>
        <begin position="55"/>
        <end position="218"/>
    </location>
</feature>
<evidence type="ECO:0000259" key="4">
    <source>
        <dbReference type="PROSITE" id="PS51464"/>
    </source>
</evidence>
<dbReference type="CDD" id="cd05007">
    <property type="entry name" value="SIS_Etherase"/>
    <property type="match status" value="1"/>
</dbReference>
<dbReference type="SUPFAM" id="SSF53697">
    <property type="entry name" value="SIS domain"/>
    <property type="match status" value="1"/>
</dbReference>
<dbReference type="KEGG" id="cap:CLDAP_22080"/>
<dbReference type="NCBIfam" id="TIGR00274">
    <property type="entry name" value="N-acetylmuramic acid 6-phosphate etherase"/>
    <property type="match status" value="1"/>
</dbReference>
<accession>I0I4R0</accession>
<protein>
    <recommendedName>
        <fullName evidence="3">N-acetylmuramic acid 6-phosphate etherase</fullName>
        <shortName evidence="3">MurNAc-6-P etherase</shortName>
        <ecNumber evidence="3">4.2.1.126</ecNumber>
    </recommendedName>
    <alternativeName>
        <fullName evidence="3">N-acetylmuramic acid 6-phosphate hydrolase</fullName>
    </alternativeName>
    <alternativeName>
        <fullName evidence="3">N-acetylmuramic acid 6-phosphate lyase</fullName>
    </alternativeName>
</protein>
<organism evidence="5 6">
    <name type="scientific">Caldilinea aerophila (strain DSM 14535 / JCM 11387 / NBRC 104270 / STL-6-O1)</name>
    <dbReference type="NCBI Taxonomy" id="926550"/>
    <lineage>
        <taxon>Bacteria</taxon>
        <taxon>Bacillati</taxon>
        <taxon>Chloroflexota</taxon>
        <taxon>Caldilineae</taxon>
        <taxon>Caldilineales</taxon>
        <taxon>Caldilineaceae</taxon>
        <taxon>Caldilinea</taxon>
    </lineage>
</organism>
<dbReference type="GO" id="GO:0046348">
    <property type="term" value="P:amino sugar catabolic process"/>
    <property type="evidence" value="ECO:0007669"/>
    <property type="project" value="InterPro"/>
</dbReference>
<comment type="catalytic activity">
    <reaction evidence="3">
        <text>N-acetyl-D-muramate 6-phosphate + H2O = N-acetyl-D-glucosamine 6-phosphate + (R)-lactate</text>
        <dbReference type="Rhea" id="RHEA:26410"/>
        <dbReference type="ChEBI" id="CHEBI:15377"/>
        <dbReference type="ChEBI" id="CHEBI:16004"/>
        <dbReference type="ChEBI" id="CHEBI:57513"/>
        <dbReference type="ChEBI" id="CHEBI:58722"/>
        <dbReference type="EC" id="4.2.1.126"/>
    </reaction>
</comment>
<keyword evidence="2 3" id="KW-0119">Carbohydrate metabolism</keyword>
<dbReference type="InterPro" id="IPR040190">
    <property type="entry name" value="MURQ/GCKR"/>
</dbReference>
<dbReference type="Gene3D" id="1.10.8.1080">
    <property type="match status" value="1"/>
</dbReference>
<dbReference type="PATRIC" id="fig|926550.5.peg.2432"/>
<dbReference type="GO" id="GO:0016803">
    <property type="term" value="F:ether hydrolase activity"/>
    <property type="evidence" value="ECO:0007669"/>
    <property type="project" value="TreeGrafter"/>
</dbReference>
<dbReference type="EC" id="4.2.1.126" evidence="3"/>
<comment type="function">
    <text evidence="3">Specifically catalyzes the cleavage of the D-lactyl ether substituent of MurNAc 6-phosphate, producing GlcNAc 6-phosphate and D-lactate.</text>
</comment>
<dbReference type="NCBIfam" id="NF003915">
    <property type="entry name" value="PRK05441.1"/>
    <property type="match status" value="1"/>
</dbReference>
<dbReference type="Proteomes" id="UP000007880">
    <property type="component" value="Chromosome"/>
</dbReference>
<comment type="miscellaneous">
    <text evidence="3">A lyase-type mechanism (elimination/hydration) is suggested for the cleavage of the lactyl ether bond of MurNAc 6-phosphate, with the formation of an alpha,beta-unsaturated aldehyde intermediate with (E)-stereochemistry, followed by the syn addition of water to give product.</text>
</comment>
<dbReference type="STRING" id="926550.CLDAP_22080"/>
<evidence type="ECO:0000256" key="2">
    <source>
        <dbReference type="ARBA" id="ARBA00023277"/>
    </source>
</evidence>
<dbReference type="AlphaFoldDB" id="I0I4R0"/>
<evidence type="ECO:0000313" key="6">
    <source>
        <dbReference type="Proteomes" id="UP000007880"/>
    </source>
</evidence>
<dbReference type="OrthoDB" id="9813395at2"/>
<dbReference type="UniPathway" id="UPA00342"/>
<reference evidence="5 6" key="1">
    <citation type="submission" date="2012-02" db="EMBL/GenBank/DDBJ databases">
        <title>Complete genome sequence of Caldilinea aerophila DSM 14535 (= NBRC 102666).</title>
        <authorList>
            <person name="Oguchi A."/>
            <person name="Hosoyama A."/>
            <person name="Sekine M."/>
            <person name="Fukai R."/>
            <person name="Kato Y."/>
            <person name="Nakamura S."/>
            <person name="Hanada S."/>
            <person name="Yamazaki S."/>
            <person name="Fujita N."/>
        </authorList>
    </citation>
    <scope>NUCLEOTIDE SEQUENCE [LARGE SCALE GENOMIC DNA]</scope>
    <source>
        <strain evidence="6">DSM 14535 / JCM 11387 / NBRC 104270 / STL-6-O1</strain>
    </source>
</reference>
<dbReference type="EMBL" id="AP012337">
    <property type="protein sequence ID" value="BAM00248.1"/>
    <property type="molecule type" value="Genomic_DNA"/>
</dbReference>
<dbReference type="PROSITE" id="PS01272">
    <property type="entry name" value="GCKR"/>
    <property type="match status" value="1"/>
</dbReference>
<comment type="pathway">
    <text evidence="3">Amino-sugar metabolism; N-acetylmuramate degradation.</text>
</comment>
<keyword evidence="1 3" id="KW-0456">Lyase</keyword>
<dbReference type="HAMAP" id="MF_00068">
    <property type="entry name" value="MurQ"/>
    <property type="match status" value="1"/>
</dbReference>
<dbReference type="Gene3D" id="3.40.50.10490">
    <property type="entry name" value="Glucose-6-phosphate isomerase like protein, domain 1"/>
    <property type="match status" value="1"/>
</dbReference>
<dbReference type="eggNOG" id="COG2103">
    <property type="taxonomic scope" value="Bacteria"/>
</dbReference>
<dbReference type="GO" id="GO:0097173">
    <property type="term" value="P:N-acetylmuramic acid catabolic process"/>
    <property type="evidence" value="ECO:0007669"/>
    <property type="project" value="UniProtKB-UniPathway"/>
</dbReference>
<feature type="active site" description="Proton donor" evidence="3">
    <location>
        <position position="83"/>
    </location>
</feature>
<name>I0I4R0_CALAS</name>
<dbReference type="NCBIfam" id="NF009222">
    <property type="entry name" value="PRK12570.1"/>
    <property type="match status" value="1"/>
</dbReference>
<keyword evidence="6" id="KW-1185">Reference proteome</keyword>
<dbReference type="HOGENOM" id="CLU_049049_1_1_0"/>
<evidence type="ECO:0000256" key="3">
    <source>
        <dbReference type="HAMAP-Rule" id="MF_00068"/>
    </source>
</evidence>
<dbReference type="RefSeq" id="WP_014433482.1">
    <property type="nucleotide sequence ID" value="NC_017079.1"/>
</dbReference>
<dbReference type="InterPro" id="IPR005486">
    <property type="entry name" value="Glucokinase_regulatory_CS"/>
</dbReference>
<dbReference type="GO" id="GO:0016835">
    <property type="term" value="F:carbon-oxygen lyase activity"/>
    <property type="evidence" value="ECO:0007669"/>
    <property type="project" value="UniProtKB-UniRule"/>
</dbReference>
<dbReference type="InterPro" id="IPR001347">
    <property type="entry name" value="SIS_dom"/>
</dbReference>
<dbReference type="InterPro" id="IPR005488">
    <property type="entry name" value="Etherase_MurQ"/>
</dbReference>
<comment type="subunit">
    <text evidence="3">Homodimer.</text>
</comment>
<feature type="active site" evidence="3">
    <location>
        <position position="114"/>
    </location>
</feature>
<gene>
    <name evidence="3 5" type="primary">murQ</name>
    <name evidence="5" type="ordered locus">CLDAP_22080</name>
</gene>
<dbReference type="GO" id="GO:0097367">
    <property type="term" value="F:carbohydrate derivative binding"/>
    <property type="evidence" value="ECO:0007669"/>
    <property type="project" value="InterPro"/>
</dbReference>
<dbReference type="PANTHER" id="PTHR10088:SF4">
    <property type="entry name" value="GLUCOKINASE REGULATORY PROTEIN"/>
    <property type="match status" value="1"/>
</dbReference>
<dbReference type="Pfam" id="PF22645">
    <property type="entry name" value="GKRP_SIS_N"/>
    <property type="match status" value="1"/>
</dbReference>